<name>A0A061B453_CYBFA</name>
<dbReference type="VEuPathDB" id="FungiDB:BON22_3965"/>
<reference evidence="1" key="1">
    <citation type="journal article" date="2014" name="Genome Announc.">
        <title>Genome sequence of the yeast Cyberlindnera fabianii (Hansenula fabianii).</title>
        <authorList>
            <person name="Freel K.C."/>
            <person name="Sarilar V."/>
            <person name="Neuveglise C."/>
            <person name="Devillers H."/>
            <person name="Friedrich A."/>
            <person name="Schacherer J."/>
        </authorList>
    </citation>
    <scope>NUCLEOTIDE SEQUENCE</scope>
    <source>
        <strain evidence="1">YJS4271</strain>
    </source>
</reference>
<proteinExistence type="predicted"/>
<protein>
    <submittedName>
        <fullName evidence="1">CYFA0S14e01519g1_1</fullName>
    </submittedName>
</protein>
<evidence type="ECO:0000313" key="1">
    <source>
        <dbReference type="EMBL" id="CDR44270.1"/>
    </source>
</evidence>
<accession>A0A061B453</accession>
<organism evidence="1">
    <name type="scientific">Cyberlindnera fabianii</name>
    <name type="common">Yeast</name>
    <name type="synonym">Hansenula fabianii</name>
    <dbReference type="NCBI Taxonomy" id="36022"/>
    <lineage>
        <taxon>Eukaryota</taxon>
        <taxon>Fungi</taxon>
        <taxon>Dikarya</taxon>
        <taxon>Ascomycota</taxon>
        <taxon>Saccharomycotina</taxon>
        <taxon>Saccharomycetes</taxon>
        <taxon>Phaffomycetales</taxon>
        <taxon>Phaffomycetaceae</taxon>
        <taxon>Cyberlindnera</taxon>
    </lineage>
</organism>
<sequence>MEFEKVATLQQSSSLPKHLPRADTSLFVPVPREDLVIHCPTGLVLRKSTHAIVDVTTPSHSKRAFYRKFKDLFSPLYDTLMKGSRNYVIIKDRKLASILEKQMIPLRLCTGCLDYATRFKPSILPPLKQHYAIIKPCRFFDVEVVRGVPVGSKHFVLFEDYEPCFERDTWMVSQEKWDQEIDKGVDKLEEFHYNHSMGPPRKRIRISTGDIREKSVQMESP</sequence>
<dbReference type="EMBL" id="LK052899">
    <property type="protein sequence ID" value="CDR44270.1"/>
    <property type="molecule type" value="Genomic_DNA"/>
</dbReference>
<dbReference type="AlphaFoldDB" id="A0A061B453"/>
<gene>
    <name evidence="1" type="ORF">CYFA0S_14e01519g</name>
</gene>